<dbReference type="Gene3D" id="3.40.30.10">
    <property type="entry name" value="Glutaredoxin"/>
    <property type="match status" value="1"/>
</dbReference>
<organism evidence="3 4">
    <name type="scientific">Immersiella caudata</name>
    <dbReference type="NCBI Taxonomy" id="314043"/>
    <lineage>
        <taxon>Eukaryota</taxon>
        <taxon>Fungi</taxon>
        <taxon>Dikarya</taxon>
        <taxon>Ascomycota</taxon>
        <taxon>Pezizomycotina</taxon>
        <taxon>Sordariomycetes</taxon>
        <taxon>Sordariomycetidae</taxon>
        <taxon>Sordariales</taxon>
        <taxon>Lasiosphaeriaceae</taxon>
        <taxon>Immersiella</taxon>
    </lineage>
</organism>
<accession>A0AA40C3A6</accession>
<comment type="caution">
    <text evidence="3">The sequence shown here is derived from an EMBL/GenBank/DDBJ whole genome shotgun (WGS) entry which is preliminary data.</text>
</comment>
<dbReference type="EMBL" id="JAULSU010000003">
    <property type="protein sequence ID" value="KAK0623781.1"/>
    <property type="molecule type" value="Genomic_DNA"/>
</dbReference>
<dbReference type="SUPFAM" id="SSF52833">
    <property type="entry name" value="Thioredoxin-like"/>
    <property type="match status" value="1"/>
</dbReference>
<dbReference type="Proteomes" id="UP001175000">
    <property type="component" value="Unassembled WGS sequence"/>
</dbReference>
<dbReference type="PANTHER" id="PTHR12452">
    <property type="entry name" value="42-9-9 PROTEIN-RELATED"/>
    <property type="match status" value="1"/>
</dbReference>
<dbReference type="InterPro" id="IPR010357">
    <property type="entry name" value="TXNDC17_dom"/>
</dbReference>
<evidence type="ECO:0000313" key="4">
    <source>
        <dbReference type="Proteomes" id="UP001175000"/>
    </source>
</evidence>
<name>A0AA40C3A6_9PEZI</name>
<dbReference type="InterPro" id="IPR045108">
    <property type="entry name" value="TXNDC17-like"/>
</dbReference>
<dbReference type="PANTHER" id="PTHR12452:SF0">
    <property type="entry name" value="THIOREDOXIN DOMAIN-CONTAINING PROTEIN 17"/>
    <property type="match status" value="1"/>
</dbReference>
<protein>
    <recommendedName>
        <fullName evidence="2">Thioredoxin domain-containing protein</fullName>
    </recommendedName>
</protein>
<feature type="domain" description="Thioredoxin" evidence="2">
    <location>
        <begin position="24"/>
        <end position="119"/>
    </location>
</feature>
<comment type="similarity">
    <text evidence="1">Belongs to the thioredoxin family.</text>
</comment>
<dbReference type="Pfam" id="PF06110">
    <property type="entry name" value="TXD17-like_Trx"/>
    <property type="match status" value="1"/>
</dbReference>
<gene>
    <name evidence="3" type="ORF">B0T14DRAFT_565103</name>
</gene>
<proteinExistence type="inferred from homology"/>
<keyword evidence="4" id="KW-1185">Reference proteome</keyword>
<evidence type="ECO:0000256" key="1">
    <source>
        <dbReference type="ARBA" id="ARBA00008987"/>
    </source>
</evidence>
<dbReference type="InterPro" id="IPR036249">
    <property type="entry name" value="Thioredoxin-like_sf"/>
</dbReference>
<dbReference type="GO" id="GO:0047134">
    <property type="term" value="F:protein-disulfide reductase [NAD(P)H] activity"/>
    <property type="evidence" value="ECO:0007669"/>
    <property type="project" value="InterPro"/>
</dbReference>
<dbReference type="GO" id="GO:0005829">
    <property type="term" value="C:cytosol"/>
    <property type="evidence" value="ECO:0007669"/>
    <property type="project" value="TreeGrafter"/>
</dbReference>
<evidence type="ECO:0000259" key="2">
    <source>
        <dbReference type="Pfam" id="PF06110"/>
    </source>
</evidence>
<dbReference type="AlphaFoldDB" id="A0AA40C3A6"/>
<sequence length="135" mass="14510">MGLTRVNASSLPASPDGLKDRLAKAGDSTYLFFIVDNDAATGQPWCPDVRAALPVVEKYFAQHPNLDISAVSVGSRAAWKDPTTSKLWRSTWGIGAVPTLVKYTRSGDGEEILQEQLVETDAAVEAKLADFTKSA</sequence>
<reference evidence="3" key="1">
    <citation type="submission" date="2023-06" db="EMBL/GenBank/DDBJ databases">
        <title>Genome-scale phylogeny and comparative genomics of the fungal order Sordariales.</title>
        <authorList>
            <consortium name="Lawrence Berkeley National Laboratory"/>
            <person name="Hensen N."/>
            <person name="Bonometti L."/>
            <person name="Westerberg I."/>
            <person name="Brannstrom I.O."/>
            <person name="Guillou S."/>
            <person name="Cros-Aarteil S."/>
            <person name="Calhoun S."/>
            <person name="Haridas S."/>
            <person name="Kuo A."/>
            <person name="Mondo S."/>
            <person name="Pangilinan J."/>
            <person name="Riley R."/>
            <person name="Labutti K."/>
            <person name="Andreopoulos B."/>
            <person name="Lipzen A."/>
            <person name="Chen C."/>
            <person name="Yanf M."/>
            <person name="Daum C."/>
            <person name="Ng V."/>
            <person name="Clum A."/>
            <person name="Steindorff A."/>
            <person name="Ohm R."/>
            <person name="Martin F."/>
            <person name="Silar P."/>
            <person name="Natvig D."/>
            <person name="Lalanne C."/>
            <person name="Gautier V."/>
            <person name="Ament-Velasquez S.L."/>
            <person name="Kruys A."/>
            <person name="Hutchinson M.I."/>
            <person name="Powell A.J."/>
            <person name="Barry K."/>
            <person name="Miller A.N."/>
            <person name="Grigoriev I.V."/>
            <person name="Debuchy R."/>
            <person name="Gladieux P."/>
            <person name="Thoren M.H."/>
            <person name="Johannesson H."/>
        </authorList>
    </citation>
    <scope>NUCLEOTIDE SEQUENCE</scope>
    <source>
        <strain evidence="3">CBS 606.72</strain>
    </source>
</reference>
<evidence type="ECO:0000313" key="3">
    <source>
        <dbReference type="EMBL" id="KAK0623781.1"/>
    </source>
</evidence>